<keyword evidence="6" id="KW-0545">Nucleotide biosynthesis</keyword>
<accession>A0A0M3T9D5</accession>
<name>A0A0M3T9D5_9GAMA</name>
<evidence type="ECO:0000256" key="1">
    <source>
        <dbReference type="ARBA" id="ARBA00004992"/>
    </source>
</evidence>
<dbReference type="SUPFAM" id="SSF55831">
    <property type="entry name" value="Thymidylate synthase/dCMP hydroxymethylase"/>
    <property type="match status" value="1"/>
</dbReference>
<feature type="domain" description="Thymidylate synthase/dCMP hydroxymethylase" evidence="7">
    <location>
        <begin position="14"/>
        <end position="294"/>
    </location>
</feature>
<dbReference type="Gene3D" id="3.30.572.10">
    <property type="entry name" value="Thymidylate synthase/dCMP hydroxymethylase domain"/>
    <property type="match status" value="1"/>
</dbReference>
<dbReference type="EC" id="2.1.1.45" evidence="3"/>
<dbReference type="PANTHER" id="PTHR11548:SF2">
    <property type="entry name" value="THYMIDYLATE SYNTHASE"/>
    <property type="match status" value="1"/>
</dbReference>
<dbReference type="CDD" id="cd00351">
    <property type="entry name" value="TS_Pyrimidine_HMase"/>
    <property type="match status" value="1"/>
</dbReference>
<dbReference type="EMBL" id="KT595939">
    <property type="protein sequence ID" value="ALE14786.1"/>
    <property type="molecule type" value="Genomic_DNA"/>
</dbReference>
<comment type="similarity">
    <text evidence="2">Belongs to the thymidylate synthase family.</text>
</comment>
<proteinExistence type="inferred from homology"/>
<dbReference type="InterPro" id="IPR036926">
    <property type="entry name" value="Thymidate_synth/dCMP_Mease_sf"/>
</dbReference>
<dbReference type="KEGG" id="vg:26100465"/>
<dbReference type="GO" id="GO:0004799">
    <property type="term" value="F:thymidylate synthase activity"/>
    <property type="evidence" value="ECO:0007669"/>
    <property type="project" value="UniProtKB-EC"/>
</dbReference>
<dbReference type="GO" id="GO:0006231">
    <property type="term" value="P:dTMP biosynthetic process"/>
    <property type="evidence" value="ECO:0007669"/>
    <property type="project" value="InterPro"/>
</dbReference>
<comment type="pathway">
    <text evidence="1">Pyrimidine metabolism; dTTP biosynthesis.</text>
</comment>
<dbReference type="Proteomes" id="UP000152314">
    <property type="component" value="Segment"/>
</dbReference>
<dbReference type="PRINTS" id="PR00108">
    <property type="entry name" value="THYMDSNTHASE"/>
</dbReference>
<protein>
    <recommendedName>
        <fullName evidence="3">thymidylate synthase</fullName>
        <ecNumber evidence="3">2.1.1.45</ecNumber>
    </recommendedName>
</protein>
<dbReference type="GeneID" id="26100465"/>
<dbReference type="InterPro" id="IPR045097">
    <property type="entry name" value="Thymidate_synth/dCMP_Mease"/>
</dbReference>
<dbReference type="RefSeq" id="YP_009173951.1">
    <property type="nucleotide sequence ID" value="NC_028099.1"/>
</dbReference>
<dbReference type="FunFam" id="3.30.572.10:FF:000007">
    <property type="entry name" value="thymidylate synthase isoform X2"/>
    <property type="match status" value="1"/>
</dbReference>
<dbReference type="OrthoDB" id="13491at10239"/>
<dbReference type="HAMAP" id="MF_00008">
    <property type="entry name" value="Thymidy_synth_bact"/>
    <property type="match status" value="1"/>
</dbReference>
<dbReference type="InterPro" id="IPR023451">
    <property type="entry name" value="Thymidate_synth/dCMP_Mease_dom"/>
</dbReference>
<organism evidence="8 9">
    <name type="scientific">Felid gammaherpesvirus 1</name>
    <dbReference type="NCBI Taxonomy" id="2560468"/>
    <lineage>
        <taxon>Viruses</taxon>
        <taxon>Duplodnaviria</taxon>
        <taxon>Heunggongvirae</taxon>
        <taxon>Peploviricota</taxon>
        <taxon>Herviviricetes</taxon>
        <taxon>Herpesvirales</taxon>
        <taxon>Orthoherpesviridae</taxon>
        <taxon>Gammaherpesvirinae</taxon>
        <taxon>Percavirus</taxon>
        <taxon>Percavirus felidgamma1</taxon>
    </lineage>
</organism>
<dbReference type="InterPro" id="IPR000398">
    <property type="entry name" value="Thymidylate_synthase"/>
</dbReference>
<evidence type="ECO:0000313" key="8">
    <source>
        <dbReference type="EMBL" id="ALE14786.1"/>
    </source>
</evidence>
<sequence>MCSLYDEAAHEELQYLSLVKQILDKGDRRPDRTGVGTLSLFGPQLRFSLHDSFPLLTTKRVYWKGVVEELLWFIRGSTNARELSSKGVKIWNPHIRSDLLNREQFPDTAPGDLGPIYGFQWRHYGATYTGCQADYTGKGIDQLLNVIHDIEHNRYSRRMIMCAWGPFMNGMALPPCHVLCQFYVSQNKLSCQLYQRSGDMGLGVPFNIASYSLLTYMIAHITGLEPWELIHCIGDAHVYLNHIQPLQLQLTRKPTPFPKLKIKRRVACIDDFVADDFELENYRPHPAIKMDVAI</sequence>
<dbReference type="PANTHER" id="PTHR11548">
    <property type="entry name" value="THYMIDYLATE SYNTHASE 1"/>
    <property type="match status" value="1"/>
</dbReference>
<dbReference type="NCBIfam" id="NF002497">
    <property type="entry name" value="PRK01827.1-3"/>
    <property type="match status" value="1"/>
</dbReference>
<evidence type="ECO:0000256" key="4">
    <source>
        <dbReference type="ARBA" id="ARBA00022603"/>
    </source>
</evidence>
<evidence type="ECO:0000256" key="3">
    <source>
        <dbReference type="ARBA" id="ARBA00011947"/>
    </source>
</evidence>
<evidence type="ECO:0000313" key="9">
    <source>
        <dbReference type="Proteomes" id="UP000152314"/>
    </source>
</evidence>
<evidence type="ECO:0000256" key="6">
    <source>
        <dbReference type="ARBA" id="ARBA00022727"/>
    </source>
</evidence>
<dbReference type="NCBIfam" id="TIGR03284">
    <property type="entry name" value="thym_sym"/>
    <property type="match status" value="1"/>
</dbReference>
<dbReference type="Pfam" id="PF00303">
    <property type="entry name" value="Thymidylat_synt"/>
    <property type="match status" value="1"/>
</dbReference>
<keyword evidence="4" id="KW-0489">Methyltransferase</keyword>
<evidence type="ECO:0000256" key="5">
    <source>
        <dbReference type="ARBA" id="ARBA00022679"/>
    </source>
</evidence>
<evidence type="ECO:0000256" key="2">
    <source>
        <dbReference type="ARBA" id="ARBA00009972"/>
    </source>
</evidence>
<dbReference type="GO" id="GO:0006575">
    <property type="term" value="P:modified amino acid metabolic process"/>
    <property type="evidence" value="ECO:0007669"/>
    <property type="project" value="UniProtKB-ARBA"/>
</dbReference>
<keyword evidence="9" id="KW-1185">Reference proteome</keyword>
<dbReference type="GO" id="GO:0032259">
    <property type="term" value="P:methylation"/>
    <property type="evidence" value="ECO:0007669"/>
    <property type="project" value="UniProtKB-KW"/>
</dbReference>
<keyword evidence="5" id="KW-0808">Transferase</keyword>
<evidence type="ECO:0000259" key="7">
    <source>
        <dbReference type="Pfam" id="PF00303"/>
    </source>
</evidence>
<reference evidence="8 9" key="1">
    <citation type="journal article" date="2015" name="Genome Announc.">
        <title>First Complete Genome Sequence of Felis catus Gammaherpesvirus 1.</title>
        <authorList>
            <person name="Troyer R.M."/>
            <person name="Lee J.S."/>
            <person name="Vuyisich M."/>
            <person name="Chain P."/>
            <person name="Lo C.C."/>
            <person name="Kronmiller B."/>
            <person name="Bracha S."/>
            <person name="Avery A.C."/>
            <person name="VandeWoude S."/>
        </authorList>
    </citation>
    <scope>NUCLEOTIDE SEQUENCE [LARGE SCALE GENOMIC DNA]</scope>
    <source>
        <strain evidence="8">31286</strain>
    </source>
</reference>